<protein>
    <submittedName>
        <fullName evidence="1">DUF1289 domain-containing protein</fullName>
    </submittedName>
</protein>
<dbReference type="STRING" id="675511.GCA_000341735_02822"/>
<proteinExistence type="predicted"/>
<dbReference type="PANTHER" id="PTHR35175:SF2">
    <property type="entry name" value="DUF1289 DOMAIN-CONTAINING PROTEIN"/>
    <property type="match status" value="1"/>
</dbReference>
<dbReference type="AlphaFoldDB" id="A0A4P9UNC2"/>
<dbReference type="Pfam" id="PF06945">
    <property type="entry name" value="DUF1289"/>
    <property type="match status" value="1"/>
</dbReference>
<dbReference type="OrthoDB" id="9811423at2"/>
<accession>A0A4P9UNC2</accession>
<reference evidence="2" key="1">
    <citation type="journal article" date="2019" name="J. Bacteriol.">
        <title>A Mutagenic Screen Identifies a TonB-Dependent Receptor Required for the Lanthanide Metal Switch in the Type I Methanotroph 'Methylotuvimicrobium buryatense' 5GB1C.</title>
        <authorList>
            <person name="Groom J.D."/>
            <person name="Ford S.M."/>
            <person name="Pesesky M.W."/>
            <person name="Lidstrom M.E."/>
        </authorList>
    </citation>
    <scope>NUCLEOTIDE SEQUENCE [LARGE SCALE GENOMIC DNA]</scope>
    <source>
        <strain evidence="2">5GB1C</strain>
    </source>
</reference>
<organism evidence="1 2">
    <name type="scientific">Methylotuvimicrobium buryatense</name>
    <name type="common">Methylomicrobium buryatense</name>
    <dbReference type="NCBI Taxonomy" id="95641"/>
    <lineage>
        <taxon>Bacteria</taxon>
        <taxon>Pseudomonadati</taxon>
        <taxon>Pseudomonadota</taxon>
        <taxon>Gammaproteobacteria</taxon>
        <taxon>Methylococcales</taxon>
        <taxon>Methylococcaceae</taxon>
        <taxon>Methylotuvimicrobium</taxon>
    </lineage>
</organism>
<dbReference type="EMBL" id="CP035467">
    <property type="protein sequence ID" value="QCW80976.1"/>
    <property type="molecule type" value="Genomic_DNA"/>
</dbReference>
<dbReference type="KEGG" id="mbur:EQU24_00920"/>
<keyword evidence="2" id="KW-1185">Reference proteome</keyword>
<dbReference type="Proteomes" id="UP000305881">
    <property type="component" value="Chromosome"/>
</dbReference>
<name>A0A4P9UNC2_METBY</name>
<dbReference type="PANTHER" id="PTHR35175">
    <property type="entry name" value="DUF1289 DOMAIN-CONTAINING PROTEIN"/>
    <property type="match status" value="1"/>
</dbReference>
<sequence length="66" mass="7461">MIQHKRVDSPCVGNCCLDDADVCLGCYRTLEEIKSWGVVDDEARINILNNVSQRAKQKVYSDRVSC</sequence>
<evidence type="ECO:0000313" key="2">
    <source>
        <dbReference type="Proteomes" id="UP000305881"/>
    </source>
</evidence>
<gene>
    <name evidence="1" type="ORF">EQU24_00920</name>
</gene>
<evidence type="ECO:0000313" key="1">
    <source>
        <dbReference type="EMBL" id="QCW80976.1"/>
    </source>
</evidence>
<dbReference type="RefSeq" id="WP_017841312.1">
    <property type="nucleotide sequence ID" value="NZ_CP035467.1"/>
</dbReference>
<dbReference type="InterPro" id="IPR010710">
    <property type="entry name" value="DUF1289"/>
</dbReference>